<dbReference type="EMBL" id="MT418680">
    <property type="protein sequence ID" value="QKF93782.1"/>
    <property type="molecule type" value="Genomic_DNA"/>
</dbReference>
<proteinExistence type="predicted"/>
<protein>
    <submittedName>
        <fullName evidence="1">Uncharacterized protein</fullName>
    </submittedName>
</protein>
<name>A0A7D3R0J7_9VIRU</name>
<gene>
    <name evidence="1" type="ORF">Fadolivirus_1_324</name>
</gene>
<evidence type="ECO:0000313" key="2">
    <source>
        <dbReference type="Proteomes" id="UP001162001"/>
    </source>
</evidence>
<accession>A0A7D3R0J7</accession>
<organism evidence="1 2">
    <name type="scientific">Fadolivirus FV1/VV64</name>
    <dbReference type="NCBI Taxonomy" id="3070911"/>
    <lineage>
        <taxon>Viruses</taxon>
        <taxon>Varidnaviria</taxon>
        <taxon>Bamfordvirae</taxon>
        <taxon>Nucleocytoviricota</taxon>
        <taxon>Megaviricetes</taxon>
        <taxon>Imitervirales</taxon>
        <taxon>Mimiviridae</taxon>
        <taxon>Klosneuvirinae</taxon>
        <taxon>Fadolivirus</taxon>
        <taxon>Fadolivirus algeromassiliense</taxon>
    </lineage>
</organism>
<evidence type="ECO:0000313" key="1">
    <source>
        <dbReference type="EMBL" id="QKF93782.1"/>
    </source>
</evidence>
<sequence>MDTTAQLETIKINNFNRKLKNELDYWKDGGNINMFSNPEIDVTKRIELLETLLNVPTKQQETIQQQKDNIFKEIDKYTYKKQWNKLLPFHQITKIKEYINENIKDETMKNELIEKLSTYSEEKRINTKKHIVYDPNIGKILLMPCLTVDIDKKTYSLKVV</sequence>
<keyword evidence="2" id="KW-1185">Reference proteome</keyword>
<dbReference type="Proteomes" id="UP001162001">
    <property type="component" value="Segment"/>
</dbReference>
<reference evidence="1 2" key="1">
    <citation type="submission" date="2020-04" db="EMBL/GenBank/DDBJ databases">
        <title>Advantages and limits of metagenomic assembly and binning of a giant virus.</title>
        <authorList>
            <person name="Schulz F."/>
            <person name="Andreani J."/>
            <person name="Francis R."/>
            <person name="Boudjemaa H."/>
            <person name="Bou Khalil J.Y."/>
            <person name="Lee J."/>
            <person name="La Scola B."/>
            <person name="Woyke T."/>
        </authorList>
    </citation>
    <scope>NUCLEOTIDE SEQUENCE [LARGE SCALE GENOMIC DNA]</scope>
    <source>
        <strain evidence="1 2">FV1/VV64</strain>
    </source>
</reference>